<evidence type="ECO:0000313" key="1">
    <source>
        <dbReference type="EMBL" id="CAG8574955.1"/>
    </source>
</evidence>
<accession>A0ACA9M7H9</accession>
<dbReference type="EMBL" id="CAJVPU010007627">
    <property type="protein sequence ID" value="CAG8574955.1"/>
    <property type="molecule type" value="Genomic_DNA"/>
</dbReference>
<dbReference type="Proteomes" id="UP000789702">
    <property type="component" value="Unassembled WGS sequence"/>
</dbReference>
<name>A0ACA9M7H9_9GLOM</name>
<proteinExistence type="predicted"/>
<feature type="non-terminal residue" evidence="1">
    <location>
        <position position="1"/>
    </location>
</feature>
<evidence type="ECO:0000313" key="2">
    <source>
        <dbReference type="Proteomes" id="UP000789702"/>
    </source>
</evidence>
<protein>
    <submittedName>
        <fullName evidence="1">14228_t:CDS:1</fullName>
    </submittedName>
</protein>
<gene>
    <name evidence="1" type="ORF">DHETER_LOCUS6226</name>
</gene>
<sequence>QTTELMPSCFVDVKRSYTKIISGLPSPLTLGIPKEWFKHQKFNTTDKHICFNHCLLEASSTIPVSLYSSIFDKFKKFCIENSEKEDNQFIYNICHTMVKYYDKEEKCQDKANKMLKKYLSYLVELLMIKHKDSDSNLKDARTDDTVFFSKHCVANLKYKSNDYCSNISPYLENCNYYLVLYNKQANSSSNISSSYITNFPCFLVTIVGIVILA</sequence>
<organism evidence="1 2">
    <name type="scientific">Dentiscutata heterogama</name>
    <dbReference type="NCBI Taxonomy" id="1316150"/>
    <lineage>
        <taxon>Eukaryota</taxon>
        <taxon>Fungi</taxon>
        <taxon>Fungi incertae sedis</taxon>
        <taxon>Mucoromycota</taxon>
        <taxon>Glomeromycotina</taxon>
        <taxon>Glomeromycetes</taxon>
        <taxon>Diversisporales</taxon>
        <taxon>Gigasporaceae</taxon>
        <taxon>Dentiscutata</taxon>
    </lineage>
</organism>
<comment type="caution">
    <text evidence="1">The sequence shown here is derived from an EMBL/GenBank/DDBJ whole genome shotgun (WGS) entry which is preliminary data.</text>
</comment>
<keyword evidence="2" id="KW-1185">Reference proteome</keyword>
<reference evidence="1" key="1">
    <citation type="submission" date="2021-06" db="EMBL/GenBank/DDBJ databases">
        <authorList>
            <person name="Kallberg Y."/>
            <person name="Tangrot J."/>
            <person name="Rosling A."/>
        </authorList>
    </citation>
    <scope>NUCLEOTIDE SEQUENCE</scope>
    <source>
        <strain evidence="1">IL203A</strain>
    </source>
</reference>